<dbReference type="EMBL" id="FUKO01000033">
    <property type="protein sequence ID" value="SJN43375.1"/>
    <property type="molecule type" value="Genomic_DNA"/>
</dbReference>
<accession>A0A1R4KGL9</accession>
<name>A0A1R4KGL9_9MICO</name>
<organism evidence="1 2">
    <name type="scientific">Microbacterium esteraromaticum</name>
    <dbReference type="NCBI Taxonomy" id="57043"/>
    <lineage>
        <taxon>Bacteria</taxon>
        <taxon>Bacillati</taxon>
        <taxon>Actinomycetota</taxon>
        <taxon>Actinomycetes</taxon>
        <taxon>Micrococcales</taxon>
        <taxon>Microbacteriaceae</taxon>
        <taxon>Microbacterium</taxon>
    </lineage>
</organism>
<protein>
    <recommendedName>
        <fullName evidence="3">DUF2971 domain-containing protein</fullName>
    </recommendedName>
</protein>
<dbReference type="InterPro" id="IPR021352">
    <property type="entry name" value="DUF2971"/>
</dbReference>
<evidence type="ECO:0000313" key="1">
    <source>
        <dbReference type="EMBL" id="SJN43375.1"/>
    </source>
</evidence>
<dbReference type="RefSeq" id="WP_087132585.1">
    <property type="nucleotide sequence ID" value="NZ_FUKO01000033.1"/>
</dbReference>
<proteinExistence type="predicted"/>
<dbReference type="OrthoDB" id="1095921at2"/>
<reference evidence="1 2" key="1">
    <citation type="submission" date="2017-02" db="EMBL/GenBank/DDBJ databases">
        <authorList>
            <person name="Peterson S.W."/>
        </authorList>
    </citation>
    <scope>NUCLEOTIDE SEQUENCE [LARGE SCALE GENOMIC DNA]</scope>
    <source>
        <strain evidence="1 2">B Mb 05.01</strain>
    </source>
</reference>
<evidence type="ECO:0008006" key="3">
    <source>
        <dbReference type="Google" id="ProtNLM"/>
    </source>
</evidence>
<keyword evidence="2" id="KW-1185">Reference proteome</keyword>
<dbReference type="AlphaFoldDB" id="A0A1R4KGL9"/>
<evidence type="ECO:0000313" key="2">
    <source>
        <dbReference type="Proteomes" id="UP000196320"/>
    </source>
</evidence>
<sequence length="329" mass="35798">MTDAELPIRGTISAFGLGQSHKGEVWHYTDSSGLVGILTSRTPTPSSELVPGSPPVQIYPNGTLRSTAATQLNDFSELQYGAQRIIDWYEAEGNATSGTIREHVPIRIVLGDLLKQLADNPAYVCCASTTRDSLEHWRGYAGEGGYALKLDAFETYTLIGRPSVDTGFMVSPEWVKVRYLPDEQDELIHSVFTQLLDPTRQMGQIVNSGDQRAAVIVVQAHLAGLAAALKHPSFEKEDEVRLIVQRPDGVTPDFRPSRRGPVPYLTLGRAPLGNAQSPTVFTPLPVSEVLVGPPSGDAMEQRVRGTRTLLDAMGRTGVPVNKSELPYLP</sequence>
<gene>
    <name evidence="1" type="ORF">FM104_12605</name>
</gene>
<dbReference type="Proteomes" id="UP000196320">
    <property type="component" value="Unassembled WGS sequence"/>
</dbReference>
<dbReference type="Pfam" id="PF11185">
    <property type="entry name" value="DUF2971"/>
    <property type="match status" value="1"/>
</dbReference>